<keyword evidence="1 4" id="KW-0378">Hydrolase</keyword>
<accession>A0A5D0RFJ1</accession>
<proteinExistence type="predicted"/>
<name>A0A5D0RFJ1_9FLAO</name>
<dbReference type="InterPro" id="IPR029058">
    <property type="entry name" value="AB_hydrolase_fold"/>
</dbReference>
<dbReference type="EMBL" id="VSKK01000001">
    <property type="protein sequence ID" value="TYB79726.1"/>
    <property type="molecule type" value="Genomic_DNA"/>
</dbReference>
<keyword evidence="2" id="KW-0732">Signal</keyword>
<feature type="domain" description="BD-FAE-like" evidence="3">
    <location>
        <begin position="54"/>
        <end position="247"/>
    </location>
</feature>
<dbReference type="Pfam" id="PF20434">
    <property type="entry name" value="BD-FAE"/>
    <property type="match status" value="1"/>
</dbReference>
<gene>
    <name evidence="4" type="ORF">ES674_08240</name>
</gene>
<comment type="caution">
    <text evidence="4">The sequence shown here is derived from an EMBL/GenBank/DDBJ whole genome shotgun (WGS) entry which is preliminary data.</text>
</comment>
<evidence type="ECO:0000313" key="5">
    <source>
        <dbReference type="Proteomes" id="UP000323720"/>
    </source>
</evidence>
<reference evidence="4 5" key="1">
    <citation type="submission" date="2019-08" db="EMBL/GenBank/DDBJ databases">
        <title>Genomes of Antarctic Bizionia species.</title>
        <authorList>
            <person name="Bowman J.P."/>
        </authorList>
    </citation>
    <scope>NUCLEOTIDE SEQUENCE [LARGE SCALE GENOMIC DNA]</scope>
    <source>
        <strain evidence="4 5">ADA-4</strain>
    </source>
</reference>
<dbReference type="PANTHER" id="PTHR48081:SF13">
    <property type="entry name" value="ALPHA_BETA HYDROLASE"/>
    <property type="match status" value="1"/>
</dbReference>
<dbReference type="InterPro" id="IPR049492">
    <property type="entry name" value="BD-FAE-like_dom"/>
</dbReference>
<sequence length="287" mass="31577">MKTIQSLFFYSFAFLLIFSCQSDDDALSQPGLDATTYYQELNVSYGPDGDQKYDIYLPANRNMDTNVMILIHGGGWSAGDKAEMNEVKDALLNEFPNMGIVNMNYRLADAENGPYPMQLNDITTVINKLKSDQNYYVIDNDFGFIGTSAGGHLALLWSYAFDISSDVSMVCSIVGPTNLADPFYLESDIPEIQGLIALFVMDASVAYLEEVSPLNRVTASAPPTLLFYGGVDPLVPVSQGTDLHNKLDNLGVTNEFTLYPNGGHGWIGPDLVDTTVKLKAFIQTHFN</sequence>
<evidence type="ECO:0000256" key="1">
    <source>
        <dbReference type="ARBA" id="ARBA00022801"/>
    </source>
</evidence>
<dbReference type="PANTHER" id="PTHR48081">
    <property type="entry name" value="AB HYDROLASE SUPERFAMILY PROTEIN C4A8.06C"/>
    <property type="match status" value="1"/>
</dbReference>
<feature type="signal peptide" evidence="2">
    <location>
        <begin position="1"/>
        <end position="22"/>
    </location>
</feature>
<dbReference type="AlphaFoldDB" id="A0A5D0RFJ1"/>
<dbReference type="OrthoDB" id="9777975at2"/>
<evidence type="ECO:0000259" key="3">
    <source>
        <dbReference type="Pfam" id="PF20434"/>
    </source>
</evidence>
<evidence type="ECO:0000256" key="2">
    <source>
        <dbReference type="SAM" id="SignalP"/>
    </source>
</evidence>
<dbReference type="InterPro" id="IPR050300">
    <property type="entry name" value="GDXG_lipolytic_enzyme"/>
</dbReference>
<dbReference type="PROSITE" id="PS51257">
    <property type="entry name" value="PROKAR_LIPOPROTEIN"/>
    <property type="match status" value="1"/>
</dbReference>
<keyword evidence="5" id="KW-1185">Reference proteome</keyword>
<feature type="chain" id="PRO_5022768083" evidence="2">
    <location>
        <begin position="23"/>
        <end position="287"/>
    </location>
</feature>
<dbReference type="SUPFAM" id="SSF53474">
    <property type="entry name" value="alpha/beta-Hydrolases"/>
    <property type="match status" value="1"/>
</dbReference>
<dbReference type="Gene3D" id="3.40.50.1820">
    <property type="entry name" value="alpha/beta hydrolase"/>
    <property type="match status" value="1"/>
</dbReference>
<dbReference type="Proteomes" id="UP000323720">
    <property type="component" value="Unassembled WGS sequence"/>
</dbReference>
<organism evidence="4 5">
    <name type="scientific">Bizionia myxarmorum</name>
    <dbReference type="NCBI Taxonomy" id="291186"/>
    <lineage>
        <taxon>Bacteria</taxon>
        <taxon>Pseudomonadati</taxon>
        <taxon>Bacteroidota</taxon>
        <taxon>Flavobacteriia</taxon>
        <taxon>Flavobacteriales</taxon>
        <taxon>Flavobacteriaceae</taxon>
        <taxon>Bizionia</taxon>
    </lineage>
</organism>
<evidence type="ECO:0000313" key="4">
    <source>
        <dbReference type="EMBL" id="TYB79726.1"/>
    </source>
</evidence>
<protein>
    <submittedName>
        <fullName evidence="4">Alpha/beta hydrolase</fullName>
    </submittedName>
</protein>
<dbReference type="GO" id="GO:0016787">
    <property type="term" value="F:hydrolase activity"/>
    <property type="evidence" value="ECO:0007669"/>
    <property type="project" value="UniProtKB-KW"/>
</dbReference>